<dbReference type="Pfam" id="PF01128">
    <property type="entry name" value="IspD"/>
    <property type="match status" value="1"/>
</dbReference>
<dbReference type="HOGENOM" id="CLU_061281_1_1_11"/>
<reference evidence="3 4" key="1">
    <citation type="journal article" date="2012" name="Stand. Genomic Sci.">
        <title>Genome sequence of the soil bacterium Saccharomonospora azurea type strain (NA-128(T)).</title>
        <authorList>
            <person name="Klenk H.P."/>
            <person name="Held B."/>
            <person name="Lucas S."/>
            <person name="Lapidus A."/>
            <person name="Copeland A."/>
            <person name="Hammon N."/>
            <person name="Pitluck S."/>
            <person name="Goodwin L.A."/>
            <person name="Han C."/>
            <person name="Tapia R."/>
            <person name="Brambilla E.M."/>
            <person name="Potter G."/>
            <person name="Land M."/>
            <person name="Ivanova N."/>
            <person name="Rohde M."/>
            <person name="Goker M."/>
            <person name="Detter J.C."/>
            <person name="Kyrpides N.C."/>
            <person name="Woyke T."/>
        </authorList>
    </citation>
    <scope>NUCLEOTIDE SEQUENCE [LARGE SCALE GENOMIC DNA]</scope>
    <source>
        <strain evidence="3 4">NA-128</strain>
    </source>
</reference>
<dbReference type="PANTHER" id="PTHR32125:SF4">
    <property type="entry name" value="2-C-METHYL-D-ERYTHRITOL 4-PHOSPHATE CYTIDYLYLTRANSFERASE, CHLOROPLASTIC"/>
    <property type="match status" value="1"/>
</dbReference>
<name>H8G5J9_9PSEU</name>
<dbReference type="InterPro" id="IPR029044">
    <property type="entry name" value="Nucleotide-diphossugar_trans"/>
</dbReference>
<proteinExistence type="predicted"/>
<dbReference type="AlphaFoldDB" id="H8G5J9"/>
<dbReference type="EMBL" id="CM001466">
    <property type="protein sequence ID" value="EHY89190.1"/>
    <property type="molecule type" value="Genomic_DNA"/>
</dbReference>
<keyword evidence="1" id="KW-0808">Transferase</keyword>
<dbReference type="OrthoDB" id="9802561at2"/>
<keyword evidence="2" id="KW-0548">Nucleotidyltransferase</keyword>
<dbReference type="InterPro" id="IPR034683">
    <property type="entry name" value="IspD/TarI"/>
</dbReference>
<dbReference type="RefSeq" id="WP_005441594.1">
    <property type="nucleotide sequence ID" value="NZ_CM001466.1"/>
</dbReference>
<organism evidence="3 4">
    <name type="scientific">Saccharomonospora azurea NA-128</name>
    <dbReference type="NCBI Taxonomy" id="882081"/>
    <lineage>
        <taxon>Bacteria</taxon>
        <taxon>Bacillati</taxon>
        <taxon>Actinomycetota</taxon>
        <taxon>Actinomycetes</taxon>
        <taxon>Pseudonocardiales</taxon>
        <taxon>Pseudonocardiaceae</taxon>
        <taxon>Saccharomonospora</taxon>
    </lineage>
</organism>
<dbReference type="SUPFAM" id="SSF53448">
    <property type="entry name" value="Nucleotide-diphospho-sugar transferases"/>
    <property type="match status" value="1"/>
</dbReference>
<protein>
    <submittedName>
        <fullName evidence="3">4-diphosphocytidyl-2-methyl-D-erythritol synthase</fullName>
    </submittedName>
</protein>
<dbReference type="PANTHER" id="PTHR32125">
    <property type="entry name" value="2-C-METHYL-D-ERYTHRITOL 4-PHOSPHATE CYTIDYLYLTRANSFERASE, CHLOROPLASTIC"/>
    <property type="match status" value="1"/>
</dbReference>
<keyword evidence="4" id="KW-1185">Reference proteome</keyword>
<dbReference type="InterPro" id="IPR050088">
    <property type="entry name" value="IspD/TarI_cytidylyltransf_bact"/>
</dbReference>
<evidence type="ECO:0000313" key="4">
    <source>
        <dbReference type="Proteomes" id="UP000004705"/>
    </source>
</evidence>
<evidence type="ECO:0000313" key="3">
    <source>
        <dbReference type="EMBL" id="EHY89190.1"/>
    </source>
</evidence>
<gene>
    <name evidence="3" type="ORF">SacazDRAFT_02281</name>
</gene>
<accession>H8G5J9</accession>
<dbReference type="Gene3D" id="3.90.550.10">
    <property type="entry name" value="Spore Coat Polysaccharide Biosynthesis Protein SpsA, Chain A"/>
    <property type="match status" value="1"/>
</dbReference>
<evidence type="ECO:0000256" key="2">
    <source>
        <dbReference type="ARBA" id="ARBA00022695"/>
    </source>
</evidence>
<sequence>MPNVIALVPLGAEDREGFGALAPVRGVALLTHVVRGIVSADCVDHVVVAGPPPCHGGYADALAAVGDPRVVLVSGAGDRIESARLALRAAKPATQDVVLVHDATRPFTPAESIRGVVDAVRAGAPVAVPVEPVTDTVKVVGADGVITRTTDRESLRRAQSPRGFAADFLSRTDLAKALGFVGVSVRTVSGHPNGIRVSTAFERTVAEALLEGRE</sequence>
<dbReference type="Proteomes" id="UP000004705">
    <property type="component" value="Chromosome"/>
</dbReference>
<dbReference type="GO" id="GO:0050518">
    <property type="term" value="F:2-C-methyl-D-erythritol 4-phosphate cytidylyltransferase activity"/>
    <property type="evidence" value="ECO:0007669"/>
    <property type="project" value="TreeGrafter"/>
</dbReference>
<evidence type="ECO:0000256" key="1">
    <source>
        <dbReference type="ARBA" id="ARBA00022679"/>
    </source>
</evidence>